<evidence type="ECO:0000313" key="4">
    <source>
        <dbReference type="Proteomes" id="UP001500831"/>
    </source>
</evidence>
<accession>A0ABN3VYJ3</accession>
<keyword evidence="4" id="KW-1185">Reference proteome</keyword>
<dbReference type="PROSITE" id="PS51257">
    <property type="entry name" value="PROKAR_LIPOPROTEIN"/>
    <property type="match status" value="1"/>
</dbReference>
<dbReference type="RefSeq" id="WP_344973043.1">
    <property type="nucleotide sequence ID" value="NZ_BAAAVI010000025.1"/>
</dbReference>
<evidence type="ECO:0000256" key="1">
    <source>
        <dbReference type="SAM" id="MobiDB-lite"/>
    </source>
</evidence>
<comment type="caution">
    <text evidence="3">The sequence shown here is derived from an EMBL/GenBank/DDBJ whole genome shotgun (WGS) entry which is preliminary data.</text>
</comment>
<protein>
    <submittedName>
        <fullName evidence="3">Uncharacterized protein</fullName>
    </submittedName>
</protein>
<reference evidence="3 4" key="1">
    <citation type="journal article" date="2019" name="Int. J. Syst. Evol. Microbiol.">
        <title>The Global Catalogue of Microorganisms (GCM) 10K type strain sequencing project: providing services to taxonomists for standard genome sequencing and annotation.</title>
        <authorList>
            <consortium name="The Broad Institute Genomics Platform"/>
            <consortium name="The Broad Institute Genome Sequencing Center for Infectious Disease"/>
            <person name="Wu L."/>
            <person name="Ma J."/>
        </authorList>
    </citation>
    <scope>NUCLEOTIDE SEQUENCE [LARGE SCALE GENOMIC DNA]</scope>
    <source>
        <strain evidence="3 4">JCM 6242</strain>
    </source>
</reference>
<feature type="compositionally biased region" description="Low complexity" evidence="1">
    <location>
        <begin position="34"/>
        <end position="43"/>
    </location>
</feature>
<feature type="signal peptide" evidence="2">
    <location>
        <begin position="1"/>
        <end position="25"/>
    </location>
</feature>
<dbReference type="Proteomes" id="UP001500831">
    <property type="component" value="Unassembled WGS sequence"/>
</dbReference>
<gene>
    <name evidence="3" type="ORF">GCM10010517_37720</name>
</gene>
<sequence>MVKPRLVAIAIVGTSLLTACSADRAAAPAPTPAPARTSPGTTGTPPPPGGRASASPAATGAVAASAAWATVAGAKLSGQTALVDVAATGPGNVWAVGYQDSAEDREGTPAAVRWDGNRWGEVALPAADLEHLEGVSASGPDDVWVAGNGTIAFAARWNGRAWTAYTPFGAAQDYRLTDVATSGGKAWFTATRPSGAVVLEWKDGGFGNVLDTGGSLEAITAKEGHLWAVGASEERTPLVWHGTADGNWESMETPEVAGGRLDRVWQISPSDVWAVGQIAVEPGTPETLPLVMRWDGRSWTRVEVPVSRGALHGVTAFGPGDLWISGIDADHSGQVLFLHFDGTAWTREYGPLFRTRAEEQQYEETDDINHTGIARVPGTGALWAVGSVGRGDDEEAFALRR</sequence>
<organism evidence="3 4">
    <name type="scientific">Streptosporangium fragile</name>
    <dbReference type="NCBI Taxonomy" id="46186"/>
    <lineage>
        <taxon>Bacteria</taxon>
        <taxon>Bacillati</taxon>
        <taxon>Actinomycetota</taxon>
        <taxon>Actinomycetes</taxon>
        <taxon>Streptosporangiales</taxon>
        <taxon>Streptosporangiaceae</taxon>
        <taxon>Streptosporangium</taxon>
    </lineage>
</organism>
<feature type="region of interest" description="Disordered" evidence="1">
    <location>
        <begin position="26"/>
        <end position="57"/>
    </location>
</feature>
<dbReference type="EMBL" id="BAAAVI010000025">
    <property type="protein sequence ID" value="GAA2876526.1"/>
    <property type="molecule type" value="Genomic_DNA"/>
</dbReference>
<keyword evidence="2" id="KW-0732">Signal</keyword>
<evidence type="ECO:0000256" key="2">
    <source>
        <dbReference type="SAM" id="SignalP"/>
    </source>
</evidence>
<evidence type="ECO:0000313" key="3">
    <source>
        <dbReference type="EMBL" id="GAA2876526.1"/>
    </source>
</evidence>
<feature type="chain" id="PRO_5046923480" evidence="2">
    <location>
        <begin position="26"/>
        <end position="401"/>
    </location>
</feature>
<name>A0ABN3VYJ3_9ACTN</name>
<proteinExistence type="predicted"/>